<evidence type="ECO:0000256" key="1">
    <source>
        <dbReference type="ARBA" id="ARBA00004123"/>
    </source>
</evidence>
<dbReference type="PROSITE" id="PS50808">
    <property type="entry name" value="ZF_BED"/>
    <property type="match status" value="1"/>
</dbReference>
<dbReference type="InterPro" id="IPR052035">
    <property type="entry name" value="ZnF_BED_domain_contain"/>
</dbReference>
<keyword evidence="8" id="KW-0804">Transcription</keyword>
<feature type="region of interest" description="Disordered" evidence="11">
    <location>
        <begin position="1"/>
        <end position="32"/>
    </location>
</feature>
<evidence type="ECO:0000256" key="6">
    <source>
        <dbReference type="ARBA" id="ARBA00023015"/>
    </source>
</evidence>
<dbReference type="InterPro" id="IPR025525">
    <property type="entry name" value="hAT-like_transposase_RNase-H"/>
</dbReference>
<dbReference type="GO" id="GO:0003677">
    <property type="term" value="F:DNA binding"/>
    <property type="evidence" value="ECO:0007669"/>
    <property type="project" value="UniProtKB-KW"/>
</dbReference>
<dbReference type="PANTHER" id="PTHR46481:SF10">
    <property type="entry name" value="ZINC FINGER BED DOMAIN-CONTAINING PROTEIN 39"/>
    <property type="match status" value="1"/>
</dbReference>
<evidence type="ECO:0000256" key="2">
    <source>
        <dbReference type="ARBA" id="ARBA00011738"/>
    </source>
</evidence>
<comment type="subunit">
    <text evidence="2">Homodimer.</text>
</comment>
<dbReference type="InterPro" id="IPR008906">
    <property type="entry name" value="HATC_C_dom"/>
</dbReference>
<name>A0A5J5TBD8_GOSBA</name>
<keyword evidence="14" id="KW-1185">Reference proteome</keyword>
<proteinExistence type="predicted"/>
<dbReference type="InterPro" id="IPR012337">
    <property type="entry name" value="RNaseH-like_sf"/>
</dbReference>
<dbReference type="SMART" id="SM00614">
    <property type="entry name" value="ZnF_BED"/>
    <property type="match status" value="1"/>
</dbReference>
<dbReference type="EMBL" id="CM018213">
    <property type="protein sequence ID" value="KAB2052034.1"/>
    <property type="molecule type" value="Genomic_DNA"/>
</dbReference>
<comment type="subcellular location">
    <subcellularLocation>
        <location evidence="1">Nucleus</location>
    </subcellularLocation>
</comment>
<keyword evidence="7" id="KW-0238">DNA-binding</keyword>
<evidence type="ECO:0000256" key="5">
    <source>
        <dbReference type="ARBA" id="ARBA00022833"/>
    </source>
</evidence>
<sequence length="767" mass="87942">MTMASSNSPIPVDDGFNEYESGPKRQKSTTSKVWDEMTKLECENKNELKAQCNHCKTIFSAKSSSETSHLRRHLNSCLKKVNKDITQYTIATQPLLGGVPFIKNYKFDADECRQAVSTFLVCGKHSFRTVKEPGFRHMMRIASPNFKNISRYTAARDVLMHYAKERDRVKEELAKAPGLICLTSNNWNSEHTNDEYICITAHWVDKDWKLQKRIVRFRALFPTYDGLNIADELVLCLSQWGIDKKIFSITLDNASYNDVMVSCLKNHFCANRAILCDGVFFQVRCCAHILNLIVKAGLELADDVVGKIQNGIKYIKKSGICRKRFYDVADKSFHLNVTKKSRQDVCVRWNSTYLMLESSLYYKDVLDYWSQRDKDYQIFALSNKEWRNVAIICKFLKVFYDVTCVFSGSNYPMANLYFRGVWKVYKLLLNTIKGPHSFLTPMVKQMQEKFNKYWAEYSLILSCAAILDPRYKLNYVQYCFTTIYSIHASDFFETILSNLRLLFDEYVKRSKSTSSSLAGSSNVSDKNPVDSSLNEHNVNSVDFGFGGDFHESDYYKRYLNESSTMSEKSQLDIYLVELALELNSQIDVLDYWSKSSVRYNEISLLARDLFAIPISTVASESAFNMGKKVITPLKSSLKPKTVQAVVCLDDWIRAKGFSIVQQVMTVHDEPGTIIFCLGGLVRHMSVPDFGAAMGLYTEEFMSVEDFLQLLDTSITQHRVVRLILSVAKHYMTGSTILMRHSSICQHFHITPPAPTTHDTDTFDDEDH</sequence>
<keyword evidence="4 10" id="KW-0863">Zinc-finger</keyword>
<evidence type="ECO:0000256" key="10">
    <source>
        <dbReference type="PROSITE-ProRule" id="PRU00027"/>
    </source>
</evidence>
<keyword evidence="5" id="KW-0862">Zinc</keyword>
<keyword evidence="9" id="KW-0539">Nucleus</keyword>
<reference evidence="14" key="1">
    <citation type="journal article" date="2020" name="Nat. Genet.">
        <title>Genomic diversifications of five Gossypium allopolyploid species and their impact on cotton improvement.</title>
        <authorList>
            <person name="Chen Z.J."/>
            <person name="Sreedasyam A."/>
            <person name="Ando A."/>
            <person name="Song Q."/>
            <person name="De Santiago L.M."/>
            <person name="Hulse-Kemp A.M."/>
            <person name="Ding M."/>
            <person name="Ye W."/>
            <person name="Kirkbride R.C."/>
            <person name="Jenkins J."/>
            <person name="Plott C."/>
            <person name="Lovell J."/>
            <person name="Lin Y.M."/>
            <person name="Vaughn R."/>
            <person name="Liu B."/>
            <person name="Simpson S."/>
            <person name="Scheffler B.E."/>
            <person name="Wen L."/>
            <person name="Saski C.A."/>
            <person name="Grover C.E."/>
            <person name="Hu G."/>
            <person name="Conover J.L."/>
            <person name="Carlson J.W."/>
            <person name="Shu S."/>
            <person name="Boston L.B."/>
            <person name="Williams M."/>
            <person name="Peterson D.G."/>
            <person name="McGee K."/>
            <person name="Jones D.C."/>
            <person name="Wendel J.F."/>
            <person name="Stelly D.M."/>
            <person name="Grimwood J."/>
            <person name="Schmutz J."/>
        </authorList>
    </citation>
    <scope>NUCLEOTIDE SEQUENCE [LARGE SCALE GENOMIC DNA]</scope>
    <source>
        <strain evidence="14">cv. 3-79</strain>
    </source>
</reference>
<evidence type="ECO:0000256" key="3">
    <source>
        <dbReference type="ARBA" id="ARBA00022723"/>
    </source>
</evidence>
<dbReference type="Proteomes" id="UP000327439">
    <property type="component" value="Chromosome A12"/>
</dbReference>
<dbReference type="GO" id="GO:0009791">
    <property type="term" value="P:post-embryonic development"/>
    <property type="evidence" value="ECO:0007669"/>
    <property type="project" value="UniProtKB-ARBA"/>
</dbReference>
<evidence type="ECO:0000256" key="9">
    <source>
        <dbReference type="ARBA" id="ARBA00023242"/>
    </source>
</evidence>
<evidence type="ECO:0000259" key="12">
    <source>
        <dbReference type="PROSITE" id="PS50808"/>
    </source>
</evidence>
<evidence type="ECO:0000256" key="7">
    <source>
        <dbReference type="ARBA" id="ARBA00023125"/>
    </source>
</evidence>
<organism evidence="13 14">
    <name type="scientific">Gossypium barbadense</name>
    <name type="common">Sea Island cotton</name>
    <name type="synonym">Hibiscus barbadensis</name>
    <dbReference type="NCBI Taxonomy" id="3634"/>
    <lineage>
        <taxon>Eukaryota</taxon>
        <taxon>Viridiplantae</taxon>
        <taxon>Streptophyta</taxon>
        <taxon>Embryophyta</taxon>
        <taxon>Tracheophyta</taxon>
        <taxon>Spermatophyta</taxon>
        <taxon>Magnoliopsida</taxon>
        <taxon>eudicotyledons</taxon>
        <taxon>Gunneridae</taxon>
        <taxon>Pentapetalae</taxon>
        <taxon>rosids</taxon>
        <taxon>malvids</taxon>
        <taxon>Malvales</taxon>
        <taxon>Malvaceae</taxon>
        <taxon>Malvoideae</taxon>
        <taxon>Gossypium</taxon>
    </lineage>
</organism>
<evidence type="ECO:0000256" key="8">
    <source>
        <dbReference type="ARBA" id="ARBA00023163"/>
    </source>
</evidence>
<dbReference type="GO" id="GO:0005634">
    <property type="term" value="C:nucleus"/>
    <property type="evidence" value="ECO:0007669"/>
    <property type="project" value="UniProtKB-SubCell"/>
</dbReference>
<evidence type="ECO:0000256" key="11">
    <source>
        <dbReference type="SAM" id="MobiDB-lite"/>
    </source>
</evidence>
<dbReference type="PANTHER" id="PTHR46481">
    <property type="entry name" value="ZINC FINGER BED DOMAIN-CONTAINING PROTEIN 4"/>
    <property type="match status" value="1"/>
</dbReference>
<dbReference type="GO" id="GO:0046983">
    <property type="term" value="F:protein dimerization activity"/>
    <property type="evidence" value="ECO:0007669"/>
    <property type="project" value="InterPro"/>
</dbReference>
<gene>
    <name evidence="13" type="ORF">ES319_A12G091800v1</name>
</gene>
<dbReference type="OrthoDB" id="3259198at2759"/>
<keyword evidence="6" id="KW-0805">Transcription regulation</keyword>
<dbReference type="SUPFAM" id="SSF53098">
    <property type="entry name" value="Ribonuclease H-like"/>
    <property type="match status" value="1"/>
</dbReference>
<dbReference type="Pfam" id="PF14372">
    <property type="entry name" value="hAT-like_RNase-H"/>
    <property type="match status" value="1"/>
</dbReference>
<accession>A0A5J5TBD8</accession>
<dbReference type="InterPro" id="IPR003656">
    <property type="entry name" value="Znf_BED"/>
</dbReference>
<feature type="domain" description="BED-type" evidence="12">
    <location>
        <begin position="28"/>
        <end position="89"/>
    </location>
</feature>
<evidence type="ECO:0000256" key="4">
    <source>
        <dbReference type="ARBA" id="ARBA00022771"/>
    </source>
</evidence>
<dbReference type="GO" id="GO:0008270">
    <property type="term" value="F:zinc ion binding"/>
    <property type="evidence" value="ECO:0007669"/>
    <property type="project" value="UniProtKB-KW"/>
</dbReference>
<dbReference type="Pfam" id="PF02892">
    <property type="entry name" value="zf-BED"/>
    <property type="match status" value="1"/>
</dbReference>
<evidence type="ECO:0000313" key="13">
    <source>
        <dbReference type="EMBL" id="KAB2052034.1"/>
    </source>
</evidence>
<protein>
    <recommendedName>
        <fullName evidence="12">BED-type domain-containing protein</fullName>
    </recommendedName>
</protein>
<dbReference type="Pfam" id="PF05699">
    <property type="entry name" value="Dimer_Tnp_hAT"/>
    <property type="match status" value="1"/>
</dbReference>
<dbReference type="AlphaFoldDB" id="A0A5J5TBD8"/>
<dbReference type="SUPFAM" id="SSF57667">
    <property type="entry name" value="beta-beta-alpha zinc fingers"/>
    <property type="match status" value="1"/>
</dbReference>
<keyword evidence="3" id="KW-0479">Metal-binding</keyword>
<evidence type="ECO:0000313" key="14">
    <source>
        <dbReference type="Proteomes" id="UP000327439"/>
    </source>
</evidence>
<dbReference type="InterPro" id="IPR036236">
    <property type="entry name" value="Znf_C2H2_sf"/>
</dbReference>